<evidence type="ECO:0000256" key="5">
    <source>
        <dbReference type="ARBA" id="ARBA00047761"/>
    </source>
</evidence>
<feature type="region of interest" description="Disordered" evidence="8">
    <location>
        <begin position="519"/>
        <end position="551"/>
    </location>
</feature>
<dbReference type="GO" id="GO:0005634">
    <property type="term" value="C:nucleus"/>
    <property type="evidence" value="ECO:0007669"/>
    <property type="project" value="UniProtKB-SubCell"/>
</dbReference>
<dbReference type="Proteomes" id="UP000006727">
    <property type="component" value="Chromosome 11"/>
</dbReference>
<dbReference type="KEGG" id="ppp:112288594"/>
<organism evidence="11">
    <name type="scientific">Physcomitrium patens</name>
    <name type="common">Spreading-leaved earth moss</name>
    <name type="synonym">Physcomitrella patens</name>
    <dbReference type="NCBI Taxonomy" id="3218"/>
    <lineage>
        <taxon>Eukaryota</taxon>
        <taxon>Viridiplantae</taxon>
        <taxon>Streptophyta</taxon>
        <taxon>Embryophyta</taxon>
        <taxon>Bryophyta</taxon>
        <taxon>Bryophytina</taxon>
        <taxon>Bryopsida</taxon>
        <taxon>Funariidae</taxon>
        <taxon>Funariales</taxon>
        <taxon>Funariaceae</taxon>
        <taxon>Physcomitrium</taxon>
    </lineage>
</organism>
<dbReference type="EnsemblPlants" id="Pp3c11_20840V3.2">
    <property type="protein sequence ID" value="Pp3c11_20840V3.2"/>
    <property type="gene ID" value="Pp3c11_20840"/>
</dbReference>
<evidence type="ECO:0000259" key="9">
    <source>
        <dbReference type="PROSITE" id="PS50137"/>
    </source>
</evidence>
<feature type="region of interest" description="Disordered" evidence="8">
    <location>
        <begin position="705"/>
        <end position="730"/>
    </location>
</feature>
<evidence type="ECO:0000256" key="1">
    <source>
        <dbReference type="ARBA" id="ARBA00004123"/>
    </source>
</evidence>
<gene>
    <name evidence="12" type="primary">LOC112288594</name>
    <name evidence="11" type="ORF">PHYPA_015300</name>
</gene>
<dbReference type="STRING" id="3218.A0A2K1JVG7"/>
<dbReference type="PANTHER" id="PTHR23081">
    <property type="entry name" value="RNA POLYMERASE II CTD PHOSPHATASE"/>
    <property type="match status" value="1"/>
</dbReference>
<proteinExistence type="predicted"/>
<dbReference type="EMBL" id="ABEU02000011">
    <property type="protein sequence ID" value="PNR45529.1"/>
    <property type="molecule type" value="Genomic_DNA"/>
</dbReference>
<feature type="domain" description="DRBM" evidence="9">
    <location>
        <begin position="758"/>
        <end position="824"/>
    </location>
</feature>
<dbReference type="AlphaFoldDB" id="A0A2K1JVG7"/>
<dbReference type="Pfam" id="PF00035">
    <property type="entry name" value="dsrm"/>
    <property type="match status" value="2"/>
</dbReference>
<dbReference type="GO" id="GO:0008420">
    <property type="term" value="F:RNA polymerase II CTD heptapeptide repeat phosphatase activity"/>
    <property type="evidence" value="ECO:0000318"/>
    <property type="project" value="GO_Central"/>
</dbReference>
<dbReference type="RefSeq" id="XP_024388688.1">
    <property type="nucleotide sequence ID" value="XM_024532920.2"/>
</dbReference>
<dbReference type="Gramene" id="Pp3c11_20840V3.2">
    <property type="protein sequence ID" value="Pp3c11_20840V3.2"/>
    <property type="gene ID" value="Pp3c11_20840"/>
</dbReference>
<evidence type="ECO:0000259" key="10">
    <source>
        <dbReference type="PROSITE" id="PS50969"/>
    </source>
</evidence>
<dbReference type="SUPFAM" id="SSF56784">
    <property type="entry name" value="HAD-like"/>
    <property type="match status" value="1"/>
</dbReference>
<evidence type="ECO:0000256" key="7">
    <source>
        <dbReference type="PROSITE-ProRule" id="PRU00266"/>
    </source>
</evidence>
<dbReference type="SMART" id="SM00577">
    <property type="entry name" value="CPDc"/>
    <property type="match status" value="1"/>
</dbReference>
<dbReference type="PROSITE" id="PS50137">
    <property type="entry name" value="DS_RBD"/>
    <property type="match status" value="2"/>
</dbReference>
<keyword evidence="4" id="KW-0539">Nucleus</keyword>
<evidence type="ECO:0000256" key="2">
    <source>
        <dbReference type="ARBA" id="ARBA00013081"/>
    </source>
</evidence>
<dbReference type="SMART" id="SM00358">
    <property type="entry name" value="DSRM"/>
    <property type="match status" value="2"/>
</dbReference>
<evidence type="ECO:0000256" key="8">
    <source>
        <dbReference type="SAM" id="MobiDB-lite"/>
    </source>
</evidence>
<evidence type="ECO:0000313" key="12">
    <source>
        <dbReference type="EnsemblPlants" id="Pp3c11_20840V3.1"/>
    </source>
</evidence>
<keyword evidence="7" id="KW-0694">RNA-binding</keyword>
<feature type="domain" description="FCP1 homology" evidence="10">
    <location>
        <begin position="167"/>
        <end position="412"/>
    </location>
</feature>
<dbReference type="OrthoDB" id="10249888at2759"/>
<protein>
    <recommendedName>
        <fullName evidence="2">protein-serine/threonine phosphatase</fullName>
        <ecNumber evidence="2">3.1.3.16</ecNumber>
    </recommendedName>
</protein>
<dbReference type="EC" id="3.1.3.16" evidence="2"/>
<dbReference type="PANTHER" id="PTHR23081:SF0">
    <property type="entry name" value="RNA POLYMERASE II C-TERMINAL DOMAIN PHOSPHATASE-LIKE 1"/>
    <property type="match status" value="1"/>
</dbReference>
<dbReference type="Gene3D" id="3.40.50.1000">
    <property type="entry name" value="HAD superfamily/HAD-like"/>
    <property type="match status" value="1"/>
</dbReference>
<keyword evidence="3" id="KW-0378">Hydrolase</keyword>
<sequence>MFPAEMASDLSLNYSPTHPPTMARHSDAFLTNLHLKNERLGEMLLSPQSHDDYWSQVFGDQLRITSFSTSSERCMPLLVLHTISPGVAFKLAPSYSQQATDLSALQALHLSCLHENKTAIASLNGGFQLHLVAMLPSQKQILEGRKDACFWGFVVVEGMYDSCLVMLNLRCLAMVLDLDETLIVANTLKTFDDRIDALNRRLVNREDPVLAASLKRFQEDKAVLEQYIKTDQVFDNGKLYKAQSEVVPPVADGAIPLIRPIVRLPERNIILTRINPAVRDTSVLVRLRPSWEELKVYLLAKGRKRFEAFICTMSERDYALEMWRLLDPDARLINPRELNERVTCVKSDAKKALKDCFPRHCCHPKMAMVLDDRLPVWEKTDQPRVHEVQAFMPYTDPKGESMKELPPLCIARNIACNVRGYFFKELDETLTQQMLEVKFDTEVHSLPKAPDVSNYIVPEVMQEELLPNSTANGVRDFGDGMANAEVGMNLKTPSTNGLSHTQSYSMDDDLRLALKQPIQQPLQQHQQQQQSHLLVSDSTGRPRPPFIGDPSQVDSLLYLPADSIAYLSSADNGLYPTGVPRRHVGPVQTRLLEGAIQGSPGREEGEVPETDIDPDTRRRLLILQHGMDASKPPAPPAPLPTQIIPALPPGGGWLGIEEEMSPRRPSRISPELVVEPESPSFDRSGPPGFENPYIREQQLIREAARRQRDQEEGFFGEARSQHDDSAFSDEDGAANISTRVILREPFKTPRAGPFPAVNAISALHEIGQKVKRTVQYRTDIRSSTHSGVAVEVMFGGEKVGEGVGRTRKEAKYNAAESALLYLATKATGGSVSAPSTTVLPEPVKEVRVTRGPRDPRLSAGLAPLPRDDDSPVASTSGHVSMGGYHSNEEPLPYNHVGALKELCTREAINIQFKALPSTGVGQRQIFRCQVEVGGRTLGRGSGPSWDDAKQQAAKEAYIQVEMSLRPHKRGNGPPRSPGSSKRLRTESFKDRGVASSLPPVRGVRSRHARNLSPVL</sequence>
<dbReference type="PROSITE" id="PS50969">
    <property type="entry name" value="FCP1"/>
    <property type="match status" value="1"/>
</dbReference>
<dbReference type="GO" id="GO:0003723">
    <property type="term" value="F:RNA binding"/>
    <property type="evidence" value="ECO:0007669"/>
    <property type="project" value="UniProtKB-UniRule"/>
</dbReference>
<dbReference type="FunCoup" id="A0A2K1JVG7">
    <property type="interactions" value="2189"/>
</dbReference>
<feature type="region of interest" description="Disordered" evidence="8">
    <location>
        <begin position="963"/>
        <end position="1015"/>
    </location>
</feature>
<name>A0A2K1JVG7_PHYPA</name>
<reference evidence="11 13" key="2">
    <citation type="journal article" date="2018" name="Plant J.">
        <title>The Physcomitrella patens chromosome-scale assembly reveals moss genome structure and evolution.</title>
        <authorList>
            <person name="Lang D."/>
            <person name="Ullrich K.K."/>
            <person name="Murat F."/>
            <person name="Fuchs J."/>
            <person name="Jenkins J."/>
            <person name="Haas F.B."/>
            <person name="Piednoel M."/>
            <person name="Gundlach H."/>
            <person name="Van Bel M."/>
            <person name="Meyberg R."/>
            <person name="Vives C."/>
            <person name="Morata J."/>
            <person name="Symeonidi A."/>
            <person name="Hiss M."/>
            <person name="Muchero W."/>
            <person name="Kamisugi Y."/>
            <person name="Saleh O."/>
            <person name="Blanc G."/>
            <person name="Decker E.L."/>
            <person name="van Gessel N."/>
            <person name="Grimwood J."/>
            <person name="Hayes R.D."/>
            <person name="Graham S.W."/>
            <person name="Gunter L.E."/>
            <person name="McDaniel S.F."/>
            <person name="Hoernstein S.N.W."/>
            <person name="Larsson A."/>
            <person name="Li F.W."/>
            <person name="Perroud P.F."/>
            <person name="Phillips J."/>
            <person name="Ranjan P."/>
            <person name="Rokshar D.S."/>
            <person name="Rothfels C.J."/>
            <person name="Schneider L."/>
            <person name="Shu S."/>
            <person name="Stevenson D.W."/>
            <person name="Thummler F."/>
            <person name="Tillich M."/>
            <person name="Villarreal Aguilar J.C."/>
            <person name="Widiez T."/>
            <person name="Wong G.K."/>
            <person name="Wymore A."/>
            <person name="Zhang Y."/>
            <person name="Zimmer A.D."/>
            <person name="Quatrano R.S."/>
            <person name="Mayer K.F.X."/>
            <person name="Goodstein D."/>
            <person name="Casacuberta J.M."/>
            <person name="Vandepoele K."/>
            <person name="Reski R."/>
            <person name="Cuming A.C."/>
            <person name="Tuskan G.A."/>
            <person name="Maumus F."/>
            <person name="Salse J."/>
            <person name="Schmutz J."/>
            <person name="Rensing S.A."/>
        </authorList>
    </citation>
    <scope>NUCLEOTIDE SEQUENCE [LARGE SCALE GENOMIC DNA]</scope>
    <source>
        <strain evidence="12 13">cv. Gransden 2004</strain>
    </source>
</reference>
<feature type="compositionally biased region" description="Low complexity" evidence="8">
    <location>
        <begin position="519"/>
        <end position="530"/>
    </location>
</feature>
<dbReference type="PaxDb" id="3218-PP1S31_351V6.1"/>
<keyword evidence="13" id="KW-1185">Reference proteome</keyword>
<evidence type="ECO:0000256" key="6">
    <source>
        <dbReference type="ARBA" id="ARBA00048336"/>
    </source>
</evidence>
<dbReference type="Pfam" id="PF03031">
    <property type="entry name" value="NIF"/>
    <property type="match status" value="1"/>
</dbReference>
<dbReference type="SUPFAM" id="SSF54768">
    <property type="entry name" value="dsRNA-binding domain-like"/>
    <property type="match status" value="2"/>
</dbReference>
<dbReference type="InterPro" id="IPR014720">
    <property type="entry name" value="dsRBD_dom"/>
</dbReference>
<dbReference type="InterPro" id="IPR039189">
    <property type="entry name" value="Fcp1"/>
</dbReference>
<evidence type="ECO:0000256" key="4">
    <source>
        <dbReference type="ARBA" id="ARBA00023242"/>
    </source>
</evidence>
<dbReference type="EnsemblPlants" id="Pp3c11_20840V3.1">
    <property type="protein sequence ID" value="Pp3c11_20840V3.1"/>
    <property type="gene ID" value="Pp3c11_20840"/>
</dbReference>
<dbReference type="Gene3D" id="3.30.160.20">
    <property type="match status" value="2"/>
</dbReference>
<comment type="catalytic activity">
    <reaction evidence="6">
        <text>O-phospho-L-threonyl-[protein] + H2O = L-threonyl-[protein] + phosphate</text>
        <dbReference type="Rhea" id="RHEA:47004"/>
        <dbReference type="Rhea" id="RHEA-COMP:11060"/>
        <dbReference type="Rhea" id="RHEA-COMP:11605"/>
        <dbReference type="ChEBI" id="CHEBI:15377"/>
        <dbReference type="ChEBI" id="CHEBI:30013"/>
        <dbReference type="ChEBI" id="CHEBI:43474"/>
        <dbReference type="ChEBI" id="CHEBI:61977"/>
        <dbReference type="EC" id="3.1.3.16"/>
    </reaction>
</comment>
<reference evidence="11 13" key="1">
    <citation type="journal article" date="2008" name="Science">
        <title>The Physcomitrella genome reveals evolutionary insights into the conquest of land by plants.</title>
        <authorList>
            <person name="Rensing S."/>
            <person name="Lang D."/>
            <person name="Zimmer A."/>
            <person name="Terry A."/>
            <person name="Salamov A."/>
            <person name="Shapiro H."/>
            <person name="Nishiyama T."/>
            <person name="Perroud P.-F."/>
            <person name="Lindquist E."/>
            <person name="Kamisugi Y."/>
            <person name="Tanahashi T."/>
            <person name="Sakakibara K."/>
            <person name="Fujita T."/>
            <person name="Oishi K."/>
            <person name="Shin-I T."/>
            <person name="Kuroki Y."/>
            <person name="Toyoda A."/>
            <person name="Suzuki Y."/>
            <person name="Hashimoto A."/>
            <person name="Yamaguchi K."/>
            <person name="Sugano A."/>
            <person name="Kohara Y."/>
            <person name="Fujiyama A."/>
            <person name="Anterola A."/>
            <person name="Aoki S."/>
            <person name="Ashton N."/>
            <person name="Barbazuk W.B."/>
            <person name="Barker E."/>
            <person name="Bennetzen J."/>
            <person name="Bezanilla M."/>
            <person name="Blankenship R."/>
            <person name="Cho S.H."/>
            <person name="Dutcher S."/>
            <person name="Estelle M."/>
            <person name="Fawcett J.A."/>
            <person name="Gundlach H."/>
            <person name="Hanada K."/>
            <person name="Heyl A."/>
            <person name="Hicks K.A."/>
            <person name="Hugh J."/>
            <person name="Lohr M."/>
            <person name="Mayer K."/>
            <person name="Melkozernov A."/>
            <person name="Murata T."/>
            <person name="Nelson D."/>
            <person name="Pils B."/>
            <person name="Prigge M."/>
            <person name="Reiss B."/>
            <person name="Renner T."/>
            <person name="Rombauts S."/>
            <person name="Rushton P."/>
            <person name="Sanderfoot A."/>
            <person name="Schween G."/>
            <person name="Shiu S.-H."/>
            <person name="Stueber K."/>
            <person name="Theodoulou F.L."/>
            <person name="Tu H."/>
            <person name="Van de Peer Y."/>
            <person name="Verrier P.J."/>
            <person name="Waters E."/>
            <person name="Wood A."/>
            <person name="Yang L."/>
            <person name="Cove D."/>
            <person name="Cuming A."/>
            <person name="Hasebe M."/>
            <person name="Lucas S."/>
            <person name="Mishler D.B."/>
            <person name="Reski R."/>
            <person name="Grigoriev I."/>
            <person name="Quatrano R.S."/>
            <person name="Boore J.L."/>
        </authorList>
    </citation>
    <scope>NUCLEOTIDE SEQUENCE [LARGE SCALE GENOMIC DNA]</scope>
    <source>
        <strain evidence="12 13">cv. Gransden 2004</strain>
    </source>
</reference>
<dbReference type="Gramene" id="Pp3c11_20840V3.1">
    <property type="protein sequence ID" value="Pp3c11_20840V3.1"/>
    <property type="gene ID" value="Pp3c11_20840"/>
</dbReference>
<feature type="compositionally biased region" description="Basic and acidic residues" evidence="8">
    <location>
        <begin position="983"/>
        <end position="992"/>
    </location>
</feature>
<feature type="domain" description="DRBM" evidence="9">
    <location>
        <begin position="894"/>
        <end position="962"/>
    </location>
</feature>
<evidence type="ECO:0000313" key="13">
    <source>
        <dbReference type="Proteomes" id="UP000006727"/>
    </source>
</evidence>
<evidence type="ECO:0000313" key="11">
    <source>
        <dbReference type="EMBL" id="PNR45529.1"/>
    </source>
</evidence>
<reference evidence="12" key="3">
    <citation type="submission" date="2020-12" db="UniProtKB">
        <authorList>
            <consortium name="EnsemblPlants"/>
        </authorList>
    </citation>
    <scope>IDENTIFICATION</scope>
</reference>
<dbReference type="InterPro" id="IPR004274">
    <property type="entry name" value="FCP1_dom"/>
</dbReference>
<feature type="region of interest" description="Disordered" evidence="8">
    <location>
        <begin position="849"/>
        <end position="889"/>
    </location>
</feature>
<evidence type="ECO:0000256" key="3">
    <source>
        <dbReference type="ARBA" id="ARBA00022801"/>
    </source>
</evidence>
<dbReference type="GeneID" id="112288594"/>
<comment type="subcellular location">
    <subcellularLocation>
        <location evidence="1">Nucleus</location>
    </subcellularLocation>
</comment>
<dbReference type="FunFam" id="3.40.50.1000:FF:000035">
    <property type="entry name" value="RNA polymerase II C-terminal domain phosphatase-like 1"/>
    <property type="match status" value="1"/>
</dbReference>
<dbReference type="InterPro" id="IPR036412">
    <property type="entry name" value="HAD-like_sf"/>
</dbReference>
<comment type="catalytic activity">
    <reaction evidence="5">
        <text>O-phospho-L-seryl-[protein] + H2O = L-seryl-[protein] + phosphate</text>
        <dbReference type="Rhea" id="RHEA:20629"/>
        <dbReference type="Rhea" id="RHEA-COMP:9863"/>
        <dbReference type="Rhea" id="RHEA-COMP:11604"/>
        <dbReference type="ChEBI" id="CHEBI:15377"/>
        <dbReference type="ChEBI" id="CHEBI:29999"/>
        <dbReference type="ChEBI" id="CHEBI:43474"/>
        <dbReference type="ChEBI" id="CHEBI:83421"/>
        <dbReference type="EC" id="3.1.3.16"/>
    </reaction>
</comment>
<accession>A0A2K1JVG7</accession>
<dbReference type="InterPro" id="IPR023214">
    <property type="entry name" value="HAD_sf"/>
</dbReference>